<dbReference type="RefSeq" id="WP_200786784.1">
    <property type="nucleotide sequence ID" value="NZ_JAEDAO010000001.1"/>
</dbReference>
<organism evidence="1 2">
    <name type="scientific">Ramlibacter algicola</name>
    <dbReference type="NCBI Taxonomy" id="2795217"/>
    <lineage>
        <taxon>Bacteria</taxon>
        <taxon>Pseudomonadati</taxon>
        <taxon>Pseudomonadota</taxon>
        <taxon>Betaproteobacteria</taxon>
        <taxon>Burkholderiales</taxon>
        <taxon>Comamonadaceae</taxon>
        <taxon>Ramlibacter</taxon>
    </lineage>
</organism>
<comment type="caution">
    <text evidence="1">The sequence shown here is derived from an EMBL/GenBank/DDBJ whole genome shotgun (WGS) entry which is preliminary data.</text>
</comment>
<dbReference type="AlphaFoldDB" id="A0A934UQQ4"/>
<accession>A0A934UQQ4</accession>
<protein>
    <submittedName>
        <fullName evidence="1">Uncharacterized protein</fullName>
    </submittedName>
</protein>
<sequence length="117" mass="12740">MAPNLILFAWNRSLPGRESLSAQHFQDFGKYLASQQAAGAIAGFEPVFLEPTAGSVNGFFMIRGEPGKLAQLTASPEWAQHQARAMMHLDGMQLLRGVSGAAVQEQMAIWTNAIPRQ</sequence>
<dbReference type="EMBL" id="JAEDAO010000001">
    <property type="protein sequence ID" value="MBK0391883.1"/>
    <property type="molecule type" value="Genomic_DNA"/>
</dbReference>
<evidence type="ECO:0000313" key="1">
    <source>
        <dbReference type="EMBL" id="MBK0391883.1"/>
    </source>
</evidence>
<evidence type="ECO:0000313" key="2">
    <source>
        <dbReference type="Proteomes" id="UP000617041"/>
    </source>
</evidence>
<gene>
    <name evidence="1" type="ORF">I8E28_04720</name>
</gene>
<keyword evidence="2" id="KW-1185">Reference proteome</keyword>
<proteinExistence type="predicted"/>
<name>A0A934UQQ4_9BURK</name>
<reference evidence="1" key="1">
    <citation type="submission" date="2020-12" db="EMBL/GenBank/DDBJ databases">
        <title>Ramlibacter sp. nov., isolated from a freshwater alga, Cryptomonas.</title>
        <authorList>
            <person name="Kim H.M."/>
            <person name="Jeon C.O."/>
        </authorList>
    </citation>
    <scope>NUCLEOTIDE SEQUENCE</scope>
    <source>
        <strain evidence="1">CrO1</strain>
    </source>
</reference>
<dbReference type="Proteomes" id="UP000617041">
    <property type="component" value="Unassembled WGS sequence"/>
</dbReference>